<dbReference type="PROSITE" id="PS51186">
    <property type="entry name" value="GNAT"/>
    <property type="match status" value="1"/>
</dbReference>
<evidence type="ECO:0000259" key="1">
    <source>
        <dbReference type="PROSITE" id="PS51186"/>
    </source>
</evidence>
<dbReference type="InterPro" id="IPR016181">
    <property type="entry name" value="Acyl_CoA_acyltransferase"/>
</dbReference>
<proteinExistence type="predicted"/>
<reference evidence="3 4" key="1">
    <citation type="submission" date="2019-03" db="EMBL/GenBank/DDBJ databases">
        <authorList>
            <person name="Gaulin E."/>
            <person name="Dumas B."/>
        </authorList>
    </citation>
    <scope>NUCLEOTIDE SEQUENCE [LARGE SCALE GENOMIC DNA]</scope>
    <source>
        <strain evidence="3">CBS 568.67</strain>
    </source>
</reference>
<dbReference type="EMBL" id="VJMH01007217">
    <property type="protein sequence ID" value="KAF0685136.1"/>
    <property type="molecule type" value="Genomic_DNA"/>
</dbReference>
<gene>
    <name evidence="3" type="primary">Aste57867_22907</name>
    <name evidence="2" type="ORF">As57867_022836</name>
    <name evidence="3" type="ORF">ASTE57867_22907</name>
</gene>
<dbReference type="CDD" id="cd04301">
    <property type="entry name" value="NAT_SF"/>
    <property type="match status" value="1"/>
</dbReference>
<dbReference type="OrthoDB" id="64713at2759"/>
<evidence type="ECO:0000313" key="3">
    <source>
        <dbReference type="EMBL" id="VFT99557.1"/>
    </source>
</evidence>
<dbReference type="InterPro" id="IPR013653">
    <property type="entry name" value="GCN5-like_dom"/>
</dbReference>
<reference evidence="2" key="2">
    <citation type="submission" date="2019-06" db="EMBL/GenBank/DDBJ databases">
        <title>Genomics analysis of Aphanomyces spp. identifies a new class of oomycete effector associated with host adaptation.</title>
        <authorList>
            <person name="Gaulin E."/>
        </authorList>
    </citation>
    <scope>NUCLEOTIDE SEQUENCE</scope>
    <source>
        <strain evidence="2">CBS 578.67</strain>
    </source>
</reference>
<organism evidence="3 4">
    <name type="scientific">Aphanomyces stellatus</name>
    <dbReference type="NCBI Taxonomy" id="120398"/>
    <lineage>
        <taxon>Eukaryota</taxon>
        <taxon>Sar</taxon>
        <taxon>Stramenopiles</taxon>
        <taxon>Oomycota</taxon>
        <taxon>Saprolegniomycetes</taxon>
        <taxon>Saprolegniales</taxon>
        <taxon>Verrucalvaceae</taxon>
        <taxon>Aphanomyces</taxon>
    </lineage>
</organism>
<dbReference type="SUPFAM" id="SSF55729">
    <property type="entry name" value="Acyl-CoA N-acyltransferases (Nat)"/>
    <property type="match status" value="1"/>
</dbReference>
<protein>
    <submittedName>
        <fullName evidence="3">Aste57867_22907 protein</fullName>
    </submittedName>
</protein>
<feature type="domain" description="N-acetyltransferase" evidence="1">
    <location>
        <begin position="171"/>
        <end position="322"/>
    </location>
</feature>
<dbReference type="GO" id="GO:0016747">
    <property type="term" value="F:acyltransferase activity, transferring groups other than amino-acyl groups"/>
    <property type="evidence" value="ECO:0007669"/>
    <property type="project" value="InterPro"/>
</dbReference>
<dbReference type="EMBL" id="CAADRA010007243">
    <property type="protein sequence ID" value="VFT99557.1"/>
    <property type="molecule type" value="Genomic_DNA"/>
</dbReference>
<dbReference type="Gene3D" id="3.40.630.30">
    <property type="match status" value="1"/>
</dbReference>
<dbReference type="Proteomes" id="UP000332933">
    <property type="component" value="Unassembled WGS sequence"/>
</dbReference>
<accession>A0A485LLF3</accession>
<name>A0A485LLF3_9STRA</name>
<dbReference type="AlphaFoldDB" id="A0A485LLF3"/>
<sequence>MVVSGVTQAIPEQITTSMAHIVHEVHSAGAFLAQTAALRQADPIATNHMASIATAVLSGARPAAGIRFFVVAATAPDNDDTLPTSLALWNVPRRSIYLSPTVSTADAIALGHHLGSSSPAHGIECSGARDAVEAFGRTFCNHQEVETTLQWKEDLVLYVLATLRIPTTVAGRMRVATCGDLTFLTEWTQLYNVSIRAPLADAHAFVVRTFSTQSLFVWENDAGSPVAYGSLAPTVQLDGGVMVFRIGSIFVPENERRKGYASAITAALSAFVLAKDETMTAKVVCLYASAGNPASNKAYQNVGFVKHSETSTFACVHAAPMDQGS</sequence>
<dbReference type="InterPro" id="IPR000182">
    <property type="entry name" value="GNAT_dom"/>
</dbReference>
<keyword evidence="4" id="KW-1185">Reference proteome</keyword>
<evidence type="ECO:0000313" key="2">
    <source>
        <dbReference type="EMBL" id="KAF0685136.1"/>
    </source>
</evidence>
<dbReference type="Pfam" id="PF08445">
    <property type="entry name" value="FR47"/>
    <property type="match status" value="1"/>
</dbReference>
<evidence type="ECO:0000313" key="4">
    <source>
        <dbReference type="Proteomes" id="UP000332933"/>
    </source>
</evidence>